<reference evidence="2" key="1">
    <citation type="submission" date="2016-07" db="EMBL/GenBank/DDBJ databases">
        <title>Phaeobacter portensis sp. nov., a tropodithietic acid producing bacterium isolated from a German harbor.</title>
        <authorList>
            <person name="Freese H.M."/>
            <person name="Bunk B."/>
            <person name="Breider S."/>
            <person name="Brinkhoff T."/>
        </authorList>
    </citation>
    <scope>NUCLEOTIDE SEQUENCE [LARGE SCALE GENOMIC DNA]</scope>
    <source>
        <strain evidence="2">P97</strain>
        <plasmid evidence="2">pp97_a</plasmid>
    </source>
</reference>
<dbReference type="Proteomes" id="UP000183859">
    <property type="component" value="Plasmid pP97_a"/>
</dbReference>
<evidence type="ECO:0000313" key="1">
    <source>
        <dbReference type="EMBL" id="APG48924.1"/>
    </source>
</evidence>
<evidence type="ECO:0008006" key="3">
    <source>
        <dbReference type="Google" id="ProtNLM"/>
    </source>
</evidence>
<dbReference type="AlphaFoldDB" id="A0A1L3I9Z1"/>
<evidence type="ECO:0000313" key="2">
    <source>
        <dbReference type="Proteomes" id="UP000183859"/>
    </source>
</evidence>
<proteinExistence type="predicted"/>
<protein>
    <recommendedName>
        <fullName evidence="3">Glycosyltransferase</fullName>
    </recommendedName>
</protein>
<dbReference type="KEGG" id="php:PhaeoP97_03572"/>
<accession>A0A1L3I9Z1</accession>
<dbReference type="RefSeq" id="WP_072506570.1">
    <property type="nucleotide sequence ID" value="NZ_CP016365.1"/>
</dbReference>
<dbReference type="OrthoDB" id="7374792at2"/>
<name>A0A1L3I9Z1_9RHOB</name>
<keyword evidence="2" id="KW-1185">Reference proteome</keyword>
<dbReference type="EMBL" id="CP016365">
    <property type="protein sequence ID" value="APG48924.1"/>
    <property type="molecule type" value="Genomic_DNA"/>
</dbReference>
<organism evidence="1 2">
    <name type="scientific">Phaeobacter porticola</name>
    <dbReference type="NCBI Taxonomy" id="1844006"/>
    <lineage>
        <taxon>Bacteria</taxon>
        <taxon>Pseudomonadati</taxon>
        <taxon>Pseudomonadota</taxon>
        <taxon>Alphaproteobacteria</taxon>
        <taxon>Rhodobacterales</taxon>
        <taxon>Roseobacteraceae</taxon>
        <taxon>Phaeobacter</taxon>
    </lineage>
</organism>
<sequence length="353" mass="39913">MKIPLFFDGYDLKAYDFPGGQSLSQLRERIRYGYRLIKGAQPRTGFYTAFTNLAKSLETIGHEVLINDFAFARRNPDHPIGLSGYLPPLARFELRNPAIYGPGRVPDPKDLTRLRSKLNLQVLTYPSAWPIQLNPIETRAQFSPMFVGIDTDAWPDMSRHPKTIDLLLYNKVRWHRKAERETDLIQPLRNMLTARGLSWQELNYGSHTPAQYRDLVSRSRAVLFCTEHETQGLAYQEAMSANLPVLAWDEGELVDPSQRALATGDVAPSAVPYFDERCGLRFKLANIEEQLDQFWAALPDYRPRDYVLDNLSLRRGAERFMSLYAPLCDGVVSAGVTGSIPADSSKAATSSEL</sequence>
<dbReference type="Gene3D" id="3.40.50.2000">
    <property type="entry name" value="Glycogen Phosphorylase B"/>
    <property type="match status" value="1"/>
</dbReference>
<dbReference type="SUPFAM" id="SSF53756">
    <property type="entry name" value="UDP-Glycosyltransferase/glycogen phosphorylase"/>
    <property type="match status" value="1"/>
</dbReference>
<gene>
    <name evidence="1" type="ORF">PhaeoP97_03572</name>
</gene>
<keyword evidence="1" id="KW-0614">Plasmid</keyword>
<geneLocation type="plasmid" evidence="2">
    <name>pp97_a</name>
</geneLocation>